<keyword evidence="12" id="KW-0496">Mitochondrion</keyword>
<evidence type="ECO:0000256" key="4">
    <source>
        <dbReference type="ARBA" id="ARBA00022692"/>
    </source>
</evidence>
<dbReference type="EMBL" id="KX066374">
    <property type="protein sequence ID" value="ANH79475.1"/>
    <property type="molecule type" value="Genomic_DNA"/>
</dbReference>
<dbReference type="InterPro" id="IPR039428">
    <property type="entry name" value="NUOK/Mnh_C1-like"/>
</dbReference>
<keyword evidence="5" id="KW-1278">Translocase</keyword>
<reference evidence="12" key="1">
    <citation type="submission" date="2016-04" db="EMBL/GenBank/DDBJ databases">
        <title>Sequencing and characterization of the Eurytoma sp. (Hymenoptera: Eurytomidae) mitochondrial genome.</title>
        <authorList>
            <person name="Su T."/>
            <person name="Huang D."/>
            <person name="Wu Y."/>
            <person name="He B."/>
            <person name="Tu L."/>
            <person name="Zhu C."/>
        </authorList>
    </citation>
    <scope>NUCLEOTIDE SEQUENCE</scope>
</reference>
<feature type="transmembrane region" description="Helical" evidence="11">
    <location>
        <begin position="38"/>
        <end position="54"/>
    </location>
</feature>
<dbReference type="AlphaFoldDB" id="A0A1X9HY39"/>
<protein>
    <recommendedName>
        <fullName evidence="3">NADH-ubiquinone oxidoreductase chain 4L</fullName>
    </recommendedName>
    <alternativeName>
        <fullName evidence="9">NADH dehydrogenase subunit 4L</fullName>
    </alternativeName>
</protein>
<keyword evidence="6 11" id="KW-1133">Transmembrane helix</keyword>
<evidence type="ECO:0000256" key="10">
    <source>
        <dbReference type="ARBA" id="ARBA00049551"/>
    </source>
</evidence>
<name>A0A1X9HY39_9HYME</name>
<evidence type="ECO:0000256" key="11">
    <source>
        <dbReference type="SAM" id="Phobius"/>
    </source>
</evidence>
<evidence type="ECO:0000256" key="1">
    <source>
        <dbReference type="ARBA" id="ARBA00004141"/>
    </source>
</evidence>
<evidence type="ECO:0000313" key="12">
    <source>
        <dbReference type="EMBL" id="ANH79475.1"/>
    </source>
</evidence>
<keyword evidence="4 11" id="KW-0812">Transmembrane</keyword>
<feature type="transmembrane region" description="Helical" evidence="11">
    <location>
        <begin position="60"/>
        <end position="82"/>
    </location>
</feature>
<evidence type="ECO:0000256" key="2">
    <source>
        <dbReference type="ARBA" id="ARBA00010519"/>
    </source>
</evidence>
<evidence type="ECO:0000256" key="3">
    <source>
        <dbReference type="ARBA" id="ARBA00016612"/>
    </source>
</evidence>
<dbReference type="Pfam" id="PF00420">
    <property type="entry name" value="Oxidored_q2"/>
    <property type="match status" value="1"/>
</dbReference>
<sequence length="98" mass="11818">MAKIYMIYYMYSVMFIFSIFFMGYFYSQILLTLLSMEFLMLSIFMLLSYNLYLMNMLFMIMYYLVFVVCEGVLGLTLLVILIRSMGNDNMKIMNLNLW</sequence>
<gene>
    <name evidence="12" type="primary">ND4L</name>
</gene>
<comment type="similarity">
    <text evidence="2">Belongs to the complex I subunit 4L family.</text>
</comment>
<comment type="subcellular location">
    <subcellularLocation>
        <location evidence="1">Membrane</location>
        <topology evidence="1">Multi-pass membrane protein</topology>
    </subcellularLocation>
</comment>
<evidence type="ECO:0000256" key="5">
    <source>
        <dbReference type="ARBA" id="ARBA00022967"/>
    </source>
</evidence>
<evidence type="ECO:0000256" key="8">
    <source>
        <dbReference type="ARBA" id="ARBA00023136"/>
    </source>
</evidence>
<proteinExistence type="inferred from homology"/>
<dbReference type="GO" id="GO:0008137">
    <property type="term" value="F:NADH dehydrogenase (ubiquinone) activity"/>
    <property type="evidence" value="ECO:0007669"/>
    <property type="project" value="UniProtKB-EC"/>
</dbReference>
<evidence type="ECO:0000256" key="7">
    <source>
        <dbReference type="ARBA" id="ARBA00023027"/>
    </source>
</evidence>
<accession>A0A1X9HY39</accession>
<organism evidence="12">
    <name type="scientific">Eurytoma sp. TJS-2016</name>
    <dbReference type="NCBI Taxonomy" id="1855182"/>
    <lineage>
        <taxon>Eukaryota</taxon>
        <taxon>Metazoa</taxon>
        <taxon>Ecdysozoa</taxon>
        <taxon>Arthropoda</taxon>
        <taxon>Hexapoda</taxon>
        <taxon>Insecta</taxon>
        <taxon>Pterygota</taxon>
        <taxon>Neoptera</taxon>
        <taxon>Endopterygota</taxon>
        <taxon>Hymenoptera</taxon>
        <taxon>Apocrita</taxon>
        <taxon>Proctotrupomorpha</taxon>
        <taxon>Chalcidoidea</taxon>
        <taxon>Eurytomidae</taxon>
        <taxon>Eurytominae</taxon>
        <taxon>Eurytoma</taxon>
    </lineage>
</organism>
<geneLocation type="mitochondrion" evidence="12"/>
<dbReference type="Gene3D" id="1.10.287.3510">
    <property type="match status" value="1"/>
</dbReference>
<keyword evidence="7" id="KW-0520">NAD</keyword>
<keyword evidence="8 11" id="KW-0472">Membrane</keyword>
<comment type="catalytic activity">
    <reaction evidence="10">
        <text>a ubiquinone + NADH + 5 H(+)(in) = a ubiquinol + NAD(+) + 4 H(+)(out)</text>
        <dbReference type="Rhea" id="RHEA:29091"/>
        <dbReference type="Rhea" id="RHEA-COMP:9565"/>
        <dbReference type="Rhea" id="RHEA-COMP:9566"/>
        <dbReference type="ChEBI" id="CHEBI:15378"/>
        <dbReference type="ChEBI" id="CHEBI:16389"/>
        <dbReference type="ChEBI" id="CHEBI:17976"/>
        <dbReference type="ChEBI" id="CHEBI:57540"/>
        <dbReference type="ChEBI" id="CHEBI:57945"/>
        <dbReference type="EC" id="7.1.1.2"/>
    </reaction>
</comment>
<feature type="transmembrane region" description="Helical" evidence="11">
    <location>
        <begin position="6"/>
        <end position="26"/>
    </location>
</feature>
<dbReference type="GO" id="GO:0016020">
    <property type="term" value="C:membrane"/>
    <property type="evidence" value="ECO:0007669"/>
    <property type="project" value="UniProtKB-SubCell"/>
</dbReference>
<evidence type="ECO:0000256" key="9">
    <source>
        <dbReference type="ARBA" id="ARBA00031586"/>
    </source>
</evidence>
<evidence type="ECO:0000256" key="6">
    <source>
        <dbReference type="ARBA" id="ARBA00022989"/>
    </source>
</evidence>